<evidence type="ECO:0000313" key="8">
    <source>
        <dbReference type="EMBL" id="NMP32559.1"/>
    </source>
</evidence>
<dbReference type="RefSeq" id="WP_169075883.1">
    <property type="nucleotide sequence ID" value="NZ_JABBXH010000004.1"/>
</dbReference>
<evidence type="ECO:0000256" key="5">
    <source>
        <dbReference type="ARBA" id="ARBA00022759"/>
    </source>
</evidence>
<evidence type="ECO:0000256" key="2">
    <source>
        <dbReference type="ARBA" id="ARBA00009260"/>
    </source>
</evidence>
<keyword evidence="3" id="KW-0235">DNA replication</keyword>
<dbReference type="EMBL" id="JABBXH010000004">
    <property type="protein sequence ID" value="NMP32559.1"/>
    <property type="molecule type" value="Genomic_DNA"/>
</dbReference>
<reference evidence="8 9" key="1">
    <citation type="submission" date="2020-04" db="EMBL/GenBank/DDBJ databases">
        <title>Thalassotalea sp. M1531, isolated from the surface of marine red alga.</title>
        <authorList>
            <person name="Pang L."/>
            <person name="Lu D.-C."/>
        </authorList>
    </citation>
    <scope>NUCLEOTIDE SEQUENCE [LARGE SCALE GENOMIC DNA]</scope>
    <source>
        <strain evidence="8 9">M1531</strain>
    </source>
</reference>
<dbReference type="Proteomes" id="UP000568664">
    <property type="component" value="Unassembled WGS sequence"/>
</dbReference>
<protein>
    <submittedName>
        <fullName evidence="8">Replication endonuclease</fullName>
    </submittedName>
</protein>
<evidence type="ECO:0000256" key="1">
    <source>
        <dbReference type="ARBA" id="ARBA00003293"/>
    </source>
</evidence>
<keyword evidence="5 8" id="KW-0255">Endonuclease</keyword>
<organism evidence="8 9">
    <name type="scientific">Thalassotalea algicola</name>
    <dbReference type="NCBI Taxonomy" id="2716224"/>
    <lineage>
        <taxon>Bacteria</taxon>
        <taxon>Pseudomonadati</taxon>
        <taxon>Pseudomonadota</taxon>
        <taxon>Gammaproteobacteria</taxon>
        <taxon>Alteromonadales</taxon>
        <taxon>Colwelliaceae</taxon>
        <taxon>Thalassotalea</taxon>
    </lineage>
</organism>
<accession>A0A7Y0LDH7</accession>
<keyword evidence="6" id="KW-0378">Hydrolase</keyword>
<comment type="caution">
    <text evidence="8">The sequence shown here is derived from an EMBL/GenBank/DDBJ whole genome shotgun (WGS) entry which is preliminary data.</text>
</comment>
<proteinExistence type="inferred from homology"/>
<sequence length="676" mass="78114">MNAQTDSLQLKLNKLAPVFKDNPFLAQEVHKCPADRADVEFMFWELNKVPDSIKQLVLSNAFKLKARRERNLYVLNTIKKIVSLLPEKLRHSMTVDDNEIRTISSDCADRCRRIALYHNKKTLDLSKSTNTSNNLGYITDQIELVLKSSIPNLAQFSDVLFELKKTIENSANEPTKRVEFEIQIQSLFRKLKPFIQNTDPNSKAIQRILSKIENTFPNLGDSPNKRNARNDPFRNVTKRFEPLTQICESNSVEIYRILSDYCQTFRIKAPIVSEKGVTELGAIKRMIDKNWWNRRLRKIFNQAYEQAAIELNLVHKNNQIYASDLTVTKRKQQRLRNEQMLSSMYVINDIGQQFSLKELSDLNVSNPAVRKAELMVRMRGFEELSKTHGHQGIFITITCPSKYHAAYAKSGQRNTKYQSLTPYMGNQYLCTLWSRIRAHWNRKDIKPYGFRVAEPQHDGTPHWHILLFVEPQHINEVKQTISHYSLEEDGDEKGALENRCDFKMIDPKKGSATGYIAKYVSKNIDGEGLDKGVYGEDPITAAQRVDAWASCWCIRQFQQIGGASVSVWRELRRLKQSLGLDEIIEKARKAADESKWHEYINAMGGVFSKRKDQPIKLAYDASFDSETGECKLGFYDGNIIQTIKGLMFKGHRILTRFFSWRLERANVVCDNLEFCK</sequence>
<evidence type="ECO:0000256" key="3">
    <source>
        <dbReference type="ARBA" id="ARBA00022705"/>
    </source>
</evidence>
<keyword evidence="4" id="KW-0540">Nuclease</keyword>
<evidence type="ECO:0000259" key="7">
    <source>
        <dbReference type="Pfam" id="PF05840"/>
    </source>
</evidence>
<comment type="function">
    <text evidence="1">Possible endonuclease which induces a single-strand cut and initiates DNA replication.</text>
</comment>
<name>A0A7Y0LDH7_9GAMM</name>
<feature type="domain" description="Replication gene A protein-like" evidence="7">
    <location>
        <begin position="248"/>
        <end position="526"/>
    </location>
</feature>
<dbReference type="AlphaFoldDB" id="A0A7Y0LDH7"/>
<dbReference type="Pfam" id="PF05840">
    <property type="entry name" value="Phage_GPA"/>
    <property type="match status" value="1"/>
</dbReference>
<dbReference type="GO" id="GO:0006260">
    <property type="term" value="P:DNA replication"/>
    <property type="evidence" value="ECO:0007669"/>
    <property type="project" value="UniProtKB-KW"/>
</dbReference>
<gene>
    <name evidence="8" type="ORF">HII17_13415</name>
</gene>
<evidence type="ECO:0000313" key="9">
    <source>
        <dbReference type="Proteomes" id="UP000568664"/>
    </source>
</evidence>
<comment type="similarity">
    <text evidence="2">Belongs to the phage GPA family.</text>
</comment>
<evidence type="ECO:0000256" key="4">
    <source>
        <dbReference type="ARBA" id="ARBA00022722"/>
    </source>
</evidence>
<dbReference type="InterPro" id="IPR008766">
    <property type="entry name" value="Replication_gene_A-like"/>
</dbReference>
<dbReference type="GO" id="GO:0016787">
    <property type="term" value="F:hydrolase activity"/>
    <property type="evidence" value="ECO:0007669"/>
    <property type="project" value="UniProtKB-KW"/>
</dbReference>
<dbReference type="GO" id="GO:0004519">
    <property type="term" value="F:endonuclease activity"/>
    <property type="evidence" value="ECO:0007669"/>
    <property type="project" value="UniProtKB-KW"/>
</dbReference>
<evidence type="ECO:0000256" key="6">
    <source>
        <dbReference type="ARBA" id="ARBA00022801"/>
    </source>
</evidence>
<keyword evidence="9" id="KW-1185">Reference proteome</keyword>